<organism evidence="1 2">
    <name type="scientific">Gossypium harknessii</name>
    <dbReference type="NCBI Taxonomy" id="34285"/>
    <lineage>
        <taxon>Eukaryota</taxon>
        <taxon>Viridiplantae</taxon>
        <taxon>Streptophyta</taxon>
        <taxon>Embryophyta</taxon>
        <taxon>Tracheophyta</taxon>
        <taxon>Spermatophyta</taxon>
        <taxon>Magnoliopsida</taxon>
        <taxon>eudicotyledons</taxon>
        <taxon>Gunneridae</taxon>
        <taxon>Pentapetalae</taxon>
        <taxon>rosids</taxon>
        <taxon>malvids</taxon>
        <taxon>Malvales</taxon>
        <taxon>Malvaceae</taxon>
        <taxon>Malvoideae</taxon>
        <taxon>Gossypium</taxon>
    </lineage>
</organism>
<gene>
    <name evidence="1" type="ORF">Gohar_004690</name>
</gene>
<comment type="caution">
    <text evidence="1">The sequence shown here is derived from an EMBL/GenBank/DDBJ whole genome shotgun (WGS) entry which is preliminary data.</text>
</comment>
<sequence length="63" mass="7557">MGWLRDIFPDLGNDSTEVERIRYARVYILKMIGGYLMLDLSRNLIHLRWLLKLVDFRAARKFS</sequence>
<evidence type="ECO:0000313" key="2">
    <source>
        <dbReference type="Proteomes" id="UP000593560"/>
    </source>
</evidence>
<protein>
    <submittedName>
        <fullName evidence="1">Uncharacterized protein</fullName>
    </submittedName>
</protein>
<dbReference type="OrthoDB" id="954865at2759"/>
<proteinExistence type="predicted"/>
<name>A0A7J9H5Q3_9ROSI</name>
<reference evidence="1 2" key="1">
    <citation type="journal article" date="2019" name="Genome Biol. Evol.">
        <title>Insights into the evolution of the New World diploid cottons (Gossypium, subgenus Houzingenia) based on genome sequencing.</title>
        <authorList>
            <person name="Grover C.E."/>
            <person name="Arick M.A. 2nd"/>
            <person name="Thrash A."/>
            <person name="Conover J.L."/>
            <person name="Sanders W.S."/>
            <person name="Peterson D.G."/>
            <person name="Frelichowski J.E."/>
            <person name="Scheffler J.A."/>
            <person name="Scheffler B.E."/>
            <person name="Wendel J.F."/>
        </authorList>
    </citation>
    <scope>NUCLEOTIDE SEQUENCE [LARGE SCALE GENOMIC DNA]</scope>
    <source>
        <strain evidence="1">0</strain>
        <tissue evidence="1">Leaf</tissue>
    </source>
</reference>
<dbReference type="Proteomes" id="UP000593560">
    <property type="component" value="Unassembled WGS sequence"/>
</dbReference>
<dbReference type="EMBL" id="JABFAD010000008">
    <property type="protein sequence ID" value="MBA0805150.1"/>
    <property type="molecule type" value="Genomic_DNA"/>
</dbReference>
<evidence type="ECO:0000313" key="1">
    <source>
        <dbReference type="EMBL" id="MBA0805150.1"/>
    </source>
</evidence>
<keyword evidence="2" id="KW-1185">Reference proteome</keyword>
<feature type="non-terminal residue" evidence="1">
    <location>
        <position position="63"/>
    </location>
</feature>
<dbReference type="AlphaFoldDB" id="A0A7J9H5Q3"/>
<accession>A0A7J9H5Q3</accession>